<dbReference type="GeneID" id="83217135"/>
<dbReference type="InterPro" id="IPR001138">
    <property type="entry name" value="Zn2Cys6_DnaBD"/>
</dbReference>
<reference evidence="10 11" key="1">
    <citation type="submission" date="2023-03" db="EMBL/GenBank/DDBJ databases">
        <title>Genome sequence of Lichtheimia ornata CBS 291.66.</title>
        <authorList>
            <person name="Mohabir J.T."/>
            <person name="Shea T.P."/>
            <person name="Kurbessoian T."/>
            <person name="Berby B."/>
            <person name="Fontaine J."/>
            <person name="Livny J."/>
            <person name="Gnirke A."/>
            <person name="Stajich J.E."/>
            <person name="Cuomo C.A."/>
        </authorList>
    </citation>
    <scope>NUCLEOTIDE SEQUENCE [LARGE SCALE GENOMIC DNA]</scope>
    <source>
        <strain evidence="10">CBS 291.66</strain>
    </source>
</reference>
<feature type="domain" description="Zn(2)-C6 fungal-type" evidence="9">
    <location>
        <begin position="64"/>
        <end position="95"/>
    </location>
</feature>
<keyword evidence="4" id="KW-0805">Transcription regulation</keyword>
<feature type="compositionally biased region" description="Low complexity" evidence="8">
    <location>
        <begin position="143"/>
        <end position="153"/>
    </location>
</feature>
<feature type="compositionally biased region" description="Low complexity" evidence="8">
    <location>
        <begin position="738"/>
        <end position="760"/>
    </location>
</feature>
<evidence type="ECO:0000256" key="3">
    <source>
        <dbReference type="ARBA" id="ARBA00022833"/>
    </source>
</evidence>
<dbReference type="GO" id="GO:0008270">
    <property type="term" value="F:zinc ion binding"/>
    <property type="evidence" value="ECO:0007669"/>
    <property type="project" value="InterPro"/>
</dbReference>
<keyword evidence="3" id="KW-0862">Zinc</keyword>
<keyword evidence="11" id="KW-1185">Reference proteome</keyword>
<evidence type="ECO:0000259" key="9">
    <source>
        <dbReference type="PROSITE" id="PS50048"/>
    </source>
</evidence>
<dbReference type="Pfam" id="PF04082">
    <property type="entry name" value="Fungal_trans"/>
    <property type="match status" value="1"/>
</dbReference>
<dbReference type="RefSeq" id="XP_058339593.1">
    <property type="nucleotide sequence ID" value="XM_058489717.1"/>
</dbReference>
<comment type="subcellular location">
    <subcellularLocation>
        <location evidence="1">Nucleus</location>
    </subcellularLocation>
</comment>
<keyword evidence="2" id="KW-0479">Metal-binding</keyword>
<dbReference type="SMART" id="SM00066">
    <property type="entry name" value="GAL4"/>
    <property type="match status" value="1"/>
</dbReference>
<dbReference type="GO" id="GO:0000981">
    <property type="term" value="F:DNA-binding transcription factor activity, RNA polymerase II-specific"/>
    <property type="evidence" value="ECO:0007669"/>
    <property type="project" value="InterPro"/>
</dbReference>
<dbReference type="Pfam" id="PF00172">
    <property type="entry name" value="Zn_clus"/>
    <property type="match status" value="1"/>
</dbReference>
<evidence type="ECO:0000256" key="4">
    <source>
        <dbReference type="ARBA" id="ARBA00023015"/>
    </source>
</evidence>
<accession>A0AAD7XS05</accession>
<dbReference type="InterPro" id="IPR036864">
    <property type="entry name" value="Zn2-C6_fun-type_DNA-bd_sf"/>
</dbReference>
<keyword evidence="7" id="KW-0539">Nucleus</keyword>
<dbReference type="Proteomes" id="UP001234581">
    <property type="component" value="Unassembled WGS sequence"/>
</dbReference>
<evidence type="ECO:0000313" key="10">
    <source>
        <dbReference type="EMBL" id="KAJ8654679.1"/>
    </source>
</evidence>
<feature type="compositionally biased region" description="Basic and acidic residues" evidence="8">
    <location>
        <begin position="1"/>
        <end position="11"/>
    </location>
</feature>
<feature type="compositionally biased region" description="Basic and acidic residues" evidence="8">
    <location>
        <begin position="723"/>
        <end position="736"/>
    </location>
</feature>
<evidence type="ECO:0000256" key="5">
    <source>
        <dbReference type="ARBA" id="ARBA00023125"/>
    </source>
</evidence>
<evidence type="ECO:0000256" key="1">
    <source>
        <dbReference type="ARBA" id="ARBA00004123"/>
    </source>
</evidence>
<keyword evidence="5" id="KW-0238">DNA-binding</keyword>
<dbReference type="PANTHER" id="PTHR31313">
    <property type="entry name" value="TY1 ENHANCER ACTIVATOR"/>
    <property type="match status" value="1"/>
</dbReference>
<feature type="region of interest" description="Disordered" evidence="8">
    <location>
        <begin position="851"/>
        <end position="874"/>
    </location>
</feature>
<dbReference type="CDD" id="cd00067">
    <property type="entry name" value="GAL4"/>
    <property type="match status" value="1"/>
</dbReference>
<feature type="compositionally biased region" description="Low complexity" evidence="8">
    <location>
        <begin position="18"/>
        <end position="28"/>
    </location>
</feature>
<dbReference type="GO" id="GO:0006351">
    <property type="term" value="P:DNA-templated transcription"/>
    <property type="evidence" value="ECO:0007669"/>
    <property type="project" value="InterPro"/>
</dbReference>
<keyword evidence="6" id="KW-0804">Transcription</keyword>
<feature type="region of interest" description="Disordered" evidence="8">
    <location>
        <begin position="135"/>
        <end position="187"/>
    </location>
</feature>
<organism evidence="10 11">
    <name type="scientific">Lichtheimia ornata</name>
    <dbReference type="NCBI Taxonomy" id="688661"/>
    <lineage>
        <taxon>Eukaryota</taxon>
        <taxon>Fungi</taxon>
        <taxon>Fungi incertae sedis</taxon>
        <taxon>Mucoromycota</taxon>
        <taxon>Mucoromycotina</taxon>
        <taxon>Mucoromycetes</taxon>
        <taxon>Mucorales</taxon>
        <taxon>Lichtheimiaceae</taxon>
        <taxon>Lichtheimia</taxon>
    </lineage>
</organism>
<dbReference type="InterPro" id="IPR051615">
    <property type="entry name" value="Transcr_Regulatory_Elem"/>
</dbReference>
<dbReference type="PROSITE" id="PS50048">
    <property type="entry name" value="ZN2_CY6_FUNGAL_2"/>
    <property type="match status" value="1"/>
</dbReference>
<name>A0AAD7XS05_9FUNG</name>
<feature type="compositionally biased region" description="Polar residues" evidence="8">
    <location>
        <begin position="154"/>
        <end position="167"/>
    </location>
</feature>
<gene>
    <name evidence="10" type="ORF">O0I10_009730</name>
</gene>
<evidence type="ECO:0000256" key="2">
    <source>
        <dbReference type="ARBA" id="ARBA00022723"/>
    </source>
</evidence>
<comment type="caution">
    <text evidence="10">The sequence shown here is derived from an EMBL/GenBank/DDBJ whole genome shotgun (WGS) entry which is preliminary data.</text>
</comment>
<dbReference type="PROSITE" id="PS00463">
    <property type="entry name" value="ZN2_CY6_FUNGAL_1"/>
    <property type="match status" value="1"/>
</dbReference>
<dbReference type="CDD" id="cd12148">
    <property type="entry name" value="fungal_TF_MHR"/>
    <property type="match status" value="1"/>
</dbReference>
<dbReference type="GO" id="GO:0003677">
    <property type="term" value="F:DNA binding"/>
    <property type="evidence" value="ECO:0007669"/>
    <property type="project" value="UniProtKB-KW"/>
</dbReference>
<evidence type="ECO:0000256" key="8">
    <source>
        <dbReference type="SAM" id="MobiDB-lite"/>
    </source>
</evidence>
<evidence type="ECO:0000256" key="7">
    <source>
        <dbReference type="ARBA" id="ARBA00023242"/>
    </source>
</evidence>
<protein>
    <recommendedName>
        <fullName evidence="9">Zn(2)-C6 fungal-type domain-containing protein</fullName>
    </recommendedName>
</protein>
<dbReference type="EMBL" id="JARTCD010000058">
    <property type="protein sequence ID" value="KAJ8654679.1"/>
    <property type="molecule type" value="Genomic_DNA"/>
</dbReference>
<dbReference type="Gene3D" id="4.10.240.10">
    <property type="entry name" value="Zn(2)-C6 fungal-type DNA-binding domain"/>
    <property type="match status" value="1"/>
</dbReference>
<dbReference type="AlphaFoldDB" id="A0AAD7XS05"/>
<dbReference type="PANTHER" id="PTHR31313:SF81">
    <property type="entry name" value="TY1 ENHANCER ACTIVATOR"/>
    <property type="match status" value="1"/>
</dbReference>
<proteinExistence type="predicted"/>
<dbReference type="GO" id="GO:0005634">
    <property type="term" value="C:nucleus"/>
    <property type="evidence" value="ECO:0007669"/>
    <property type="project" value="UniProtKB-SubCell"/>
</dbReference>
<feature type="region of interest" description="Disordered" evidence="8">
    <location>
        <begin position="690"/>
        <end position="791"/>
    </location>
</feature>
<evidence type="ECO:0000256" key="6">
    <source>
        <dbReference type="ARBA" id="ARBA00023163"/>
    </source>
</evidence>
<sequence length="874" mass="98129">MDNARILDKHANVRHSRIQPQQQQQQQQEQRRARRPLPKILPMPGSTMVEPAPVTPKRTRAKRSCDLCRKRKTRCNADETWPCSTCKAIGIECNVGQLKKAEVSAMPSSSKSSSSYVEALEDRVHRLEGILDHYQHHQHHHSSSSNNNSSNNSVTSADHPSPSSTTRIQDDPLILSRSSSSSRKDVTAALTDDMTELSLSDYEKTLYIGGSAGFHMLDQEAASRQKINDDLVEHVILKSEDSTPNQADFTNNSSFPLERFVLFADIPYMTQQLADAMIQAYFHHVHPYSPMISKIAFLEQYYFQNPHFPDEHLVYAMCACACQFMVREGHPMARYGVTSGTLLSLHQIFRERAEKLLAVVYRRSKISTIQTLILLATFVNTSKEEDDDTLQWFTCGTAQDLGLHRSSSRWRLPEPEIELRRRVWFAAYILDREISAELGRPVTVIDDDYDVELPTPYEIDFPCGVHARDPTATEFMPKILLDAIADVREKRHVYNSFVSNCILGRILGKVLAILNSPAALRTSRATDPQATMEIEKELSAWSKIMSFVVSENGRIEVEATVALCIYYYCMQILLYRPRLGNRDPANIHFALQALSTCTAAAIKIVELVEDGEAVGYICLPWSIVSYSVFQAAMVFLFNAKGENKYFRELGAKYLARCAYIYTKDEVYRESRPAKLLMSLAAKFSVAVDETGGGGDQHEPLTTSRKRDFSQTAEGEEGISNNDGDNHMSSPEKHYRSDPTYNSTNLYYNTTTTSTPTPTLSMPNQHNPEPALYSQQQQQQQGTSSSSLLDTSGNVLPTDTIALDPTTAAAIQDMAPAIFLGSNGNVQFDLASLSSEIALWNVSSGFTWNDWDPYLQPQQPPTDTSNNPYQQQPSE</sequence>
<feature type="region of interest" description="Disordered" evidence="8">
    <location>
        <begin position="1"/>
        <end position="59"/>
    </location>
</feature>
<feature type="compositionally biased region" description="Low complexity" evidence="8">
    <location>
        <begin position="773"/>
        <end position="791"/>
    </location>
</feature>
<evidence type="ECO:0000313" key="11">
    <source>
        <dbReference type="Proteomes" id="UP001234581"/>
    </source>
</evidence>
<dbReference type="SUPFAM" id="SSF57701">
    <property type="entry name" value="Zn2/Cys6 DNA-binding domain"/>
    <property type="match status" value="1"/>
</dbReference>
<feature type="compositionally biased region" description="Polar residues" evidence="8">
    <location>
        <begin position="860"/>
        <end position="874"/>
    </location>
</feature>
<dbReference type="SMART" id="SM00906">
    <property type="entry name" value="Fungal_trans"/>
    <property type="match status" value="1"/>
</dbReference>
<dbReference type="InterPro" id="IPR007219">
    <property type="entry name" value="XnlR_reg_dom"/>
</dbReference>